<feature type="binding site" evidence="9">
    <location>
        <position position="40"/>
    </location>
    <ligand>
        <name>ATP</name>
        <dbReference type="ChEBI" id="CHEBI:30616"/>
    </ligand>
</feature>
<organism evidence="12 13">
    <name type="scientific">Symbiodinium pilosum</name>
    <name type="common">Dinoflagellate</name>
    <dbReference type="NCBI Taxonomy" id="2952"/>
    <lineage>
        <taxon>Eukaryota</taxon>
        <taxon>Sar</taxon>
        <taxon>Alveolata</taxon>
        <taxon>Dinophyceae</taxon>
        <taxon>Suessiales</taxon>
        <taxon>Symbiodiniaceae</taxon>
        <taxon>Symbiodinium</taxon>
    </lineage>
</organism>
<evidence type="ECO:0000256" key="5">
    <source>
        <dbReference type="ARBA" id="ARBA00022777"/>
    </source>
</evidence>
<dbReference type="InterPro" id="IPR017441">
    <property type="entry name" value="Protein_kinase_ATP_BS"/>
</dbReference>
<name>A0A812WJU9_SYMPI</name>
<dbReference type="PROSITE" id="PS00107">
    <property type="entry name" value="PROTEIN_KINASE_ATP"/>
    <property type="match status" value="1"/>
</dbReference>
<evidence type="ECO:0000256" key="7">
    <source>
        <dbReference type="ARBA" id="ARBA00022840"/>
    </source>
</evidence>
<dbReference type="InterPro" id="IPR018247">
    <property type="entry name" value="EF_Hand_1_Ca_BS"/>
</dbReference>
<dbReference type="SMART" id="SM00220">
    <property type="entry name" value="S_TKc"/>
    <property type="match status" value="1"/>
</dbReference>
<accession>A0A812WJU9</accession>
<dbReference type="Gene3D" id="3.30.200.20">
    <property type="entry name" value="Phosphorylase Kinase, domain 1"/>
    <property type="match status" value="1"/>
</dbReference>
<dbReference type="SUPFAM" id="SSF56112">
    <property type="entry name" value="Protein kinase-like (PK-like)"/>
    <property type="match status" value="1"/>
</dbReference>
<keyword evidence="4 9" id="KW-0547">Nucleotide-binding</keyword>
<keyword evidence="2" id="KW-0723">Serine/threonine-protein kinase</keyword>
<dbReference type="PROSITE" id="PS50011">
    <property type="entry name" value="PROTEIN_KINASE_DOM"/>
    <property type="match status" value="1"/>
</dbReference>
<evidence type="ECO:0000256" key="3">
    <source>
        <dbReference type="ARBA" id="ARBA00022679"/>
    </source>
</evidence>
<keyword evidence="3" id="KW-0808">Transferase</keyword>
<reference evidence="12" key="1">
    <citation type="submission" date="2021-02" db="EMBL/GenBank/DDBJ databases">
        <authorList>
            <person name="Dougan E. K."/>
            <person name="Rhodes N."/>
            <person name="Thang M."/>
            <person name="Chan C."/>
        </authorList>
    </citation>
    <scope>NUCLEOTIDE SEQUENCE</scope>
</reference>
<dbReference type="GO" id="GO:0005509">
    <property type="term" value="F:calcium ion binding"/>
    <property type="evidence" value="ECO:0007669"/>
    <property type="project" value="InterPro"/>
</dbReference>
<evidence type="ECO:0000256" key="6">
    <source>
        <dbReference type="ARBA" id="ARBA00022837"/>
    </source>
</evidence>
<dbReference type="SUPFAM" id="SSF47473">
    <property type="entry name" value="EF-hand"/>
    <property type="match status" value="1"/>
</dbReference>
<dbReference type="Proteomes" id="UP000649617">
    <property type="component" value="Unassembled WGS sequence"/>
</dbReference>
<keyword evidence="6" id="KW-0106">Calcium</keyword>
<feature type="domain" description="EF-hand" evidence="11">
    <location>
        <begin position="385"/>
        <end position="420"/>
    </location>
</feature>
<dbReference type="GO" id="GO:0005524">
    <property type="term" value="F:ATP binding"/>
    <property type="evidence" value="ECO:0007669"/>
    <property type="project" value="UniProtKB-UniRule"/>
</dbReference>
<keyword evidence="7 9" id="KW-0067">ATP-binding</keyword>
<evidence type="ECO:0000256" key="9">
    <source>
        <dbReference type="PROSITE-ProRule" id="PRU10141"/>
    </source>
</evidence>
<evidence type="ECO:0000256" key="2">
    <source>
        <dbReference type="ARBA" id="ARBA00022527"/>
    </source>
</evidence>
<dbReference type="InterPro" id="IPR008271">
    <property type="entry name" value="Ser/Thr_kinase_AS"/>
</dbReference>
<comment type="similarity">
    <text evidence="8">Belongs to the protein kinase superfamily. Ser/Thr protein kinase family. CDPK subfamily.</text>
</comment>
<dbReference type="InterPro" id="IPR000719">
    <property type="entry name" value="Prot_kinase_dom"/>
</dbReference>
<dbReference type="PROSITE" id="PS00108">
    <property type="entry name" value="PROTEIN_KINASE_ST"/>
    <property type="match status" value="1"/>
</dbReference>
<dbReference type="PROSITE" id="PS50222">
    <property type="entry name" value="EF_HAND_2"/>
    <property type="match status" value="1"/>
</dbReference>
<comment type="cofactor">
    <cofactor evidence="1">
        <name>Mg(2+)</name>
        <dbReference type="ChEBI" id="CHEBI:18420"/>
    </cofactor>
</comment>
<dbReference type="Gene3D" id="1.10.510.10">
    <property type="entry name" value="Transferase(Phosphotransferase) domain 1"/>
    <property type="match status" value="1"/>
</dbReference>
<feature type="domain" description="Protein kinase" evidence="10">
    <location>
        <begin position="11"/>
        <end position="314"/>
    </location>
</feature>
<dbReference type="GO" id="GO:0004674">
    <property type="term" value="F:protein serine/threonine kinase activity"/>
    <property type="evidence" value="ECO:0007669"/>
    <property type="project" value="UniProtKB-KW"/>
</dbReference>
<gene>
    <name evidence="12" type="primary">CPK2</name>
    <name evidence="12" type="ORF">SPIL2461_LOCUS19289</name>
</gene>
<dbReference type="AlphaFoldDB" id="A0A812WJU9"/>
<evidence type="ECO:0000313" key="13">
    <source>
        <dbReference type="Proteomes" id="UP000649617"/>
    </source>
</evidence>
<evidence type="ECO:0000313" key="12">
    <source>
        <dbReference type="EMBL" id="CAE7689050.1"/>
    </source>
</evidence>
<dbReference type="PANTHER" id="PTHR24349">
    <property type="entry name" value="SERINE/THREONINE-PROTEIN KINASE"/>
    <property type="match status" value="1"/>
</dbReference>
<dbReference type="InterPro" id="IPR050205">
    <property type="entry name" value="CDPK_Ser/Thr_kinases"/>
</dbReference>
<sequence length="538" mass="58343">MTDLLKEYTFPETDAALGSGAFGTVMKVTHNGTGEVRAMKAVRLSDGAESAQLRELVELEVSMLKSLDHVNLLRLHEAFRDASCVYLVTELCAGGSLAERLAHQRTHLRKPMLEGLAAAYAEQILSAASYCHDRGVLHRDLKPENVLLLTARSDSPVKVIDFGLSDTVERIRLNCTQEVHDRSGALGAVARLLPKLPGGLEILATKETKEVMQRAGTPHYMAPEVYAGRYDDKADVWSIGVILFEMLSNRHPFYTEGNDLEAVKRRILTPAGADFCDPAWGEVSTPAQRACQECLQPDPKRRPSAKQTLAHKWFTTVPRLALGMSGGMDSGRSGFLASARSPPRISAGQVLDALQNFAFPGYVGTTRARLRQAFLRLVARELAEVQQEGLRGAFLRLDCDGDGALSAADLAAGLESTDTSSSHQSILSMLGFQTTNDNGQMEEIRSLVATAGTAGENMGFSDFLAVMLPYHVAVQEPQLRSAFGRLDSAKTGRLPKSTLQGALQVGQAVPQEEVAAFNAGLPQDLSYAEFRQLVGLHP</sequence>
<dbReference type="PROSITE" id="PS00018">
    <property type="entry name" value="EF_HAND_1"/>
    <property type="match status" value="1"/>
</dbReference>
<keyword evidence="5" id="KW-0418">Kinase</keyword>
<evidence type="ECO:0000259" key="11">
    <source>
        <dbReference type="PROSITE" id="PS50222"/>
    </source>
</evidence>
<proteinExistence type="inferred from homology"/>
<dbReference type="InterPro" id="IPR011992">
    <property type="entry name" value="EF-hand-dom_pair"/>
</dbReference>
<evidence type="ECO:0000259" key="10">
    <source>
        <dbReference type="PROSITE" id="PS50011"/>
    </source>
</evidence>
<evidence type="ECO:0000256" key="1">
    <source>
        <dbReference type="ARBA" id="ARBA00001946"/>
    </source>
</evidence>
<dbReference type="EMBL" id="CAJNIZ010044438">
    <property type="protein sequence ID" value="CAE7689050.1"/>
    <property type="molecule type" value="Genomic_DNA"/>
</dbReference>
<dbReference type="InterPro" id="IPR002048">
    <property type="entry name" value="EF_hand_dom"/>
</dbReference>
<evidence type="ECO:0000256" key="4">
    <source>
        <dbReference type="ARBA" id="ARBA00022741"/>
    </source>
</evidence>
<dbReference type="InterPro" id="IPR011009">
    <property type="entry name" value="Kinase-like_dom_sf"/>
</dbReference>
<keyword evidence="13" id="KW-1185">Reference proteome</keyword>
<comment type="caution">
    <text evidence="12">The sequence shown here is derived from an EMBL/GenBank/DDBJ whole genome shotgun (WGS) entry which is preliminary data.</text>
</comment>
<dbReference type="OrthoDB" id="444806at2759"/>
<dbReference type="Gene3D" id="1.10.238.10">
    <property type="entry name" value="EF-hand"/>
    <property type="match status" value="1"/>
</dbReference>
<protein>
    <submittedName>
        <fullName evidence="12">CPK2 protein</fullName>
    </submittedName>
</protein>
<dbReference type="Pfam" id="PF00069">
    <property type="entry name" value="Pkinase"/>
    <property type="match status" value="2"/>
</dbReference>
<evidence type="ECO:0000256" key="8">
    <source>
        <dbReference type="ARBA" id="ARBA00024334"/>
    </source>
</evidence>